<keyword evidence="1" id="KW-0853">WD repeat</keyword>
<keyword evidence="3" id="KW-1185">Reference proteome</keyword>
<feature type="repeat" description="WD" evidence="1">
    <location>
        <begin position="336"/>
        <end position="377"/>
    </location>
</feature>
<dbReference type="PROSITE" id="PS50294">
    <property type="entry name" value="WD_REPEATS_REGION"/>
    <property type="match status" value="1"/>
</dbReference>
<evidence type="ECO:0000313" key="3">
    <source>
        <dbReference type="Proteomes" id="UP000236333"/>
    </source>
</evidence>
<comment type="caution">
    <text evidence="2">The sequence shown here is derived from an EMBL/GenBank/DDBJ whole genome shotgun (WGS) entry which is preliminary data.</text>
</comment>
<organism evidence="2 3">
    <name type="scientific">Tetrabaena socialis</name>
    <dbReference type="NCBI Taxonomy" id="47790"/>
    <lineage>
        <taxon>Eukaryota</taxon>
        <taxon>Viridiplantae</taxon>
        <taxon>Chlorophyta</taxon>
        <taxon>core chlorophytes</taxon>
        <taxon>Chlorophyceae</taxon>
        <taxon>CS clade</taxon>
        <taxon>Chlamydomonadales</taxon>
        <taxon>Tetrabaenaceae</taxon>
        <taxon>Tetrabaena</taxon>
    </lineage>
</organism>
<dbReference type="Gene3D" id="2.130.10.10">
    <property type="entry name" value="YVTN repeat-like/Quinoprotein amine dehydrogenase"/>
    <property type="match status" value="2"/>
</dbReference>
<dbReference type="Pfam" id="PF00400">
    <property type="entry name" value="WD40"/>
    <property type="match status" value="3"/>
</dbReference>
<gene>
    <name evidence="2" type="ORF">TSOC_011832</name>
</gene>
<dbReference type="AlphaFoldDB" id="A0A2J7ZPL3"/>
<proteinExistence type="predicted"/>
<dbReference type="Proteomes" id="UP000236333">
    <property type="component" value="Unassembled WGS sequence"/>
</dbReference>
<sequence length="514" mass="49574">MEFAPGGRTLAVVRECSSQIELWNVQARSLTATLRLRANCGEVLAVRFAPPHPPATPTATTTTATATTTAGKTILAAICTFCTQLWSVERRALVAMLPLGAGTGGGGGRAAAAACAVFSPAGGLLATAGAFPDAAAAAAAAVAPGGSGGGGGIEIDLRAVMLWDARTGARVAELRGMDGAVLSLAFSPDGSLLAAAGGGSVALWAVAAAARVAVLRPAGADADAAAVTAAAALSAVGFGRGGAVVLAAAGTVVYTWDVQNALAAAAAAVLYTDGAATGLLASSRTRSIAGSGSGDTVGGGSAAAAVPGQPLRLAAAAAAAAAAVAAVSVGAATPVGRGHSDRVSAVCFDPTGTFAMTGGYDSTVRLYDVRRHLELAALELPAIVNALAWSPDGSLIAAALSNGYAVVWHAAAAVSAATSRGELVAAEAARLQCSDGAVAVGGVAFSADGGLLATADGLGVAVLWEVQGWSKLVTVASEIDRSAGGGGGAAALFPRFAGVALNSGVQRAGGEPCV</sequence>
<accession>A0A2J7ZPL3</accession>
<dbReference type="InterPro" id="IPR015943">
    <property type="entry name" value="WD40/YVTN_repeat-like_dom_sf"/>
</dbReference>
<dbReference type="InterPro" id="IPR001680">
    <property type="entry name" value="WD40_rpt"/>
</dbReference>
<name>A0A2J7ZPL3_9CHLO</name>
<dbReference type="SUPFAM" id="SSF50998">
    <property type="entry name" value="Quinoprotein alcohol dehydrogenase-like"/>
    <property type="match status" value="1"/>
</dbReference>
<reference evidence="2 3" key="1">
    <citation type="journal article" date="2017" name="Mol. Biol. Evol.">
        <title>The 4-celled Tetrabaena socialis nuclear genome reveals the essential components for genetic control of cell number at the origin of multicellularity in the volvocine lineage.</title>
        <authorList>
            <person name="Featherston J."/>
            <person name="Arakaki Y."/>
            <person name="Hanschen E.R."/>
            <person name="Ferris P.J."/>
            <person name="Michod R.E."/>
            <person name="Olson B.J.S.C."/>
            <person name="Nozaki H."/>
            <person name="Durand P.M."/>
        </authorList>
    </citation>
    <scope>NUCLEOTIDE SEQUENCE [LARGE SCALE GENOMIC DNA]</scope>
    <source>
        <strain evidence="2 3">NIES-571</strain>
    </source>
</reference>
<dbReference type="PROSITE" id="PS50082">
    <property type="entry name" value="WD_REPEATS_2"/>
    <property type="match status" value="2"/>
</dbReference>
<evidence type="ECO:0000256" key="1">
    <source>
        <dbReference type="PROSITE-ProRule" id="PRU00221"/>
    </source>
</evidence>
<dbReference type="EMBL" id="PGGS01000698">
    <property type="protein sequence ID" value="PNH02217.1"/>
    <property type="molecule type" value="Genomic_DNA"/>
</dbReference>
<dbReference type="InterPro" id="IPR011047">
    <property type="entry name" value="Quinoprotein_ADH-like_sf"/>
</dbReference>
<feature type="repeat" description="WD" evidence="1">
    <location>
        <begin position="174"/>
        <end position="214"/>
    </location>
</feature>
<protein>
    <submittedName>
        <fullName evidence="2">WD repeat domain-containing protein</fullName>
    </submittedName>
</protein>
<dbReference type="OrthoDB" id="545213at2759"/>
<dbReference type="PANTHER" id="PTHR19879">
    <property type="entry name" value="TRANSCRIPTION INITIATION FACTOR TFIID"/>
    <property type="match status" value="1"/>
</dbReference>
<evidence type="ECO:0000313" key="2">
    <source>
        <dbReference type="EMBL" id="PNH02217.1"/>
    </source>
</evidence>
<dbReference type="PANTHER" id="PTHR19879:SF9">
    <property type="entry name" value="TRANSCRIPTION INITIATION FACTOR TFIID SUBUNIT 5"/>
    <property type="match status" value="1"/>
</dbReference>
<dbReference type="SMART" id="SM00320">
    <property type="entry name" value="WD40"/>
    <property type="match status" value="4"/>
</dbReference>